<reference evidence="2" key="1">
    <citation type="submission" date="2021-02" db="EMBL/GenBank/DDBJ databases">
        <authorList>
            <person name="Dougan E. K."/>
            <person name="Rhodes N."/>
            <person name="Thang M."/>
            <person name="Chan C."/>
        </authorList>
    </citation>
    <scope>NUCLEOTIDE SEQUENCE</scope>
</reference>
<comment type="caution">
    <text evidence="2">The sequence shown here is derived from an EMBL/GenBank/DDBJ whole genome shotgun (WGS) entry which is preliminary data.</text>
</comment>
<accession>A0A812IQ94</accession>
<evidence type="ECO:0000313" key="2">
    <source>
        <dbReference type="EMBL" id="CAE7151892.1"/>
    </source>
</evidence>
<dbReference type="OrthoDB" id="439581at2759"/>
<keyword evidence="3" id="KW-1185">Reference proteome</keyword>
<dbReference type="Gene3D" id="2.80.10.50">
    <property type="match status" value="1"/>
</dbReference>
<feature type="region of interest" description="Disordered" evidence="1">
    <location>
        <begin position="631"/>
        <end position="658"/>
    </location>
</feature>
<feature type="compositionally biased region" description="Polar residues" evidence="1">
    <location>
        <begin position="642"/>
        <end position="658"/>
    </location>
</feature>
<evidence type="ECO:0000256" key="1">
    <source>
        <dbReference type="SAM" id="MobiDB-lite"/>
    </source>
</evidence>
<dbReference type="EMBL" id="CAJNIZ010000037">
    <property type="protein sequence ID" value="CAE7151892.1"/>
    <property type="molecule type" value="Genomic_DNA"/>
</dbReference>
<evidence type="ECO:0000313" key="3">
    <source>
        <dbReference type="Proteomes" id="UP000649617"/>
    </source>
</evidence>
<dbReference type="AlphaFoldDB" id="A0A812IQ94"/>
<feature type="region of interest" description="Disordered" evidence="1">
    <location>
        <begin position="460"/>
        <end position="497"/>
    </location>
</feature>
<organism evidence="2 3">
    <name type="scientific">Symbiodinium pilosum</name>
    <name type="common">Dinoflagellate</name>
    <dbReference type="NCBI Taxonomy" id="2952"/>
    <lineage>
        <taxon>Eukaryota</taxon>
        <taxon>Sar</taxon>
        <taxon>Alveolata</taxon>
        <taxon>Dinophyceae</taxon>
        <taxon>Suessiales</taxon>
        <taxon>Symbiodiniaceae</taxon>
        <taxon>Symbiodinium</taxon>
    </lineage>
</organism>
<dbReference type="Proteomes" id="UP000649617">
    <property type="component" value="Unassembled WGS sequence"/>
</dbReference>
<sequence length="816" mass="89630">MCVKAQDDVTGEDSTVLVFSDCADEPGKNLHFSEVEGTYRFQLGRQCAHPDDGAEASSEPRLSFPADCSSKRHILSFQKLAEDEQLPGFLIQSVGGAVQYCIHPYQGSESPSDGTELINHIQCDRGRRALRFRVGDPETLSREEPKLKKALGNPLIPVPTEEPCSYYGEGRSQSSRPGKPCLPPPPFWPYTGLTEWRTELGRRALAAVTPTDDVSEAKCGGYYLLGDQTWCNRAFDGSHGHGQLGLSFGIEERDIWGELVTQKFGLPVHLFDCYIPLERSPPMSGTAPNNSATCAKNHLGEPKLDPICYGASYYPHRSCLAGQDVVVEKRHFVTLEEAVDETKQLLREGHTAILQVVRYTDDSAGDAFAVFRKGVVRADASRSTGSPGSPRSLLQELDKKPKVLAFLAEFAQCRRPHRRQIANVASILLKSAAWWEAAEACGFLRKLPDDMELQLEAPAKPPEVREGHSAPSGPSAPAPAPQGLEGPEGEAGEAGEARSAALDAVLSAIAALRRLDFERVFEERPLEERDSEERRREAAAKLQQLAQGLHLVAEFSRIDQQVVARLEPKLPIFRFLLLAFEQLPGQREQVLLVLRLLLETPALAAWPHAVEADHELREALGAFGLGLSPVSRSSHSGPSEYSAESQPSEEPRSCSQSHARWMWQDAGRGYGGPIGAGLARLNPARWSQLLPTDKVIDELCQFLGTGSEERPVRLEAVRTLDMEIHFGFGSAAELPQYKALGLQEKLTRQVSIMEGLRKRFFCTGSTLEVYRQGWSPQDNCGVQPCGEPPVYLPNGFSVTAFAVSYVHKEIVGVSAN</sequence>
<proteinExistence type="predicted"/>
<gene>
    <name evidence="2" type="ORF">SPIL2461_LOCUS225</name>
</gene>
<protein>
    <submittedName>
        <fullName evidence="2">Uncharacterized protein</fullName>
    </submittedName>
</protein>
<name>A0A812IQ94_SYMPI</name>